<accession>A0A0R3K3E8</accession>
<dbReference type="GO" id="GO:0008652">
    <property type="term" value="P:amino acid biosynthetic process"/>
    <property type="evidence" value="ECO:0007669"/>
    <property type="project" value="UniProtKB-KW"/>
</dbReference>
<keyword evidence="6 8" id="KW-0057">Aromatic amino acid biosynthesis</keyword>
<protein>
    <recommendedName>
        <fullName evidence="5 8">3-dehydroquinate dehydratase</fullName>
        <shortName evidence="8">3-dehydroquinase</shortName>
        <ecNumber evidence="5 8">4.2.1.10</ecNumber>
    </recommendedName>
    <alternativeName>
        <fullName evidence="8">Type II DHQase</fullName>
    </alternativeName>
</protein>
<dbReference type="EC" id="4.2.1.10" evidence="5 8"/>
<dbReference type="PATRIC" id="fig|908809.3.peg.1347"/>
<comment type="similarity">
    <text evidence="3 8">Belongs to the type-II 3-dehydroquinase family.</text>
</comment>
<dbReference type="Proteomes" id="UP000052015">
    <property type="component" value="Unassembled WGS sequence"/>
</dbReference>
<feature type="binding site" evidence="8 10">
    <location>
        <position position="79"/>
    </location>
    <ligand>
        <name>substrate</name>
    </ligand>
</feature>
<feature type="active site" description="Proton donor" evidence="8 9">
    <location>
        <position position="99"/>
    </location>
</feature>
<dbReference type="HAMAP" id="MF_00169">
    <property type="entry name" value="AroQ"/>
    <property type="match status" value="1"/>
</dbReference>
<dbReference type="InterPro" id="IPR036441">
    <property type="entry name" value="DHquinase_II_sf"/>
</dbReference>
<feature type="binding site" evidence="8 10">
    <location>
        <begin position="100"/>
        <end position="101"/>
    </location>
    <ligand>
        <name>substrate</name>
    </ligand>
</feature>
<evidence type="ECO:0000313" key="13">
    <source>
        <dbReference type="Proteomes" id="UP000052015"/>
    </source>
</evidence>
<gene>
    <name evidence="8 12" type="primary">aroQ</name>
    <name evidence="12" type="ORF">ABG79_01338</name>
</gene>
<dbReference type="PROSITE" id="PS01029">
    <property type="entry name" value="DEHYDROQUINASE_II"/>
    <property type="match status" value="1"/>
</dbReference>
<evidence type="ECO:0000256" key="2">
    <source>
        <dbReference type="ARBA" id="ARBA00004902"/>
    </source>
</evidence>
<feature type="binding site" evidence="8 10">
    <location>
        <position position="86"/>
    </location>
    <ligand>
        <name>substrate</name>
    </ligand>
</feature>
<comment type="caution">
    <text evidence="12">The sequence shown here is derived from an EMBL/GenBank/DDBJ whole genome shotgun (WGS) entry which is preliminary data.</text>
</comment>
<keyword evidence="8" id="KW-0028">Amino-acid biosynthesis</keyword>
<evidence type="ECO:0000256" key="6">
    <source>
        <dbReference type="ARBA" id="ARBA00023141"/>
    </source>
</evidence>
<name>A0A0R3K3E8_CALMK</name>
<dbReference type="OrthoDB" id="9790793at2"/>
<comment type="function">
    <text evidence="8">Catalyzes a trans-dehydration via an enolate intermediate.</text>
</comment>
<organism evidence="12 13">
    <name type="scientific">Caloramator mitchellensis</name>
    <dbReference type="NCBI Taxonomy" id="908809"/>
    <lineage>
        <taxon>Bacteria</taxon>
        <taxon>Bacillati</taxon>
        <taxon>Bacillota</taxon>
        <taxon>Clostridia</taxon>
        <taxon>Eubacteriales</taxon>
        <taxon>Clostridiaceae</taxon>
        <taxon>Caloramator</taxon>
    </lineage>
</organism>
<dbReference type="InterPro" id="IPR001874">
    <property type="entry name" value="DHquinase_II"/>
</dbReference>
<evidence type="ECO:0000256" key="7">
    <source>
        <dbReference type="ARBA" id="ARBA00023239"/>
    </source>
</evidence>
<evidence type="ECO:0000256" key="1">
    <source>
        <dbReference type="ARBA" id="ARBA00001864"/>
    </source>
</evidence>
<keyword evidence="7 8" id="KW-0456">Lyase</keyword>
<evidence type="ECO:0000256" key="11">
    <source>
        <dbReference type="PIRSR" id="PIRSR001399-3"/>
    </source>
</evidence>
<feature type="site" description="Transition state stabilizer" evidence="8 11">
    <location>
        <position position="17"/>
    </location>
</feature>
<dbReference type="GO" id="GO:0009073">
    <property type="term" value="P:aromatic amino acid family biosynthetic process"/>
    <property type="evidence" value="ECO:0007669"/>
    <property type="project" value="UniProtKB-KW"/>
</dbReference>
<dbReference type="PANTHER" id="PTHR21272:SF3">
    <property type="entry name" value="CATABOLIC 3-DEHYDROQUINASE"/>
    <property type="match status" value="1"/>
</dbReference>
<evidence type="ECO:0000256" key="4">
    <source>
        <dbReference type="ARBA" id="ARBA00011193"/>
    </source>
</evidence>
<dbReference type="NCBIfam" id="NF003805">
    <property type="entry name" value="PRK05395.1-2"/>
    <property type="match status" value="1"/>
</dbReference>
<dbReference type="PANTHER" id="PTHR21272">
    <property type="entry name" value="CATABOLIC 3-DEHYDROQUINASE"/>
    <property type="match status" value="1"/>
</dbReference>
<evidence type="ECO:0000256" key="8">
    <source>
        <dbReference type="HAMAP-Rule" id="MF_00169"/>
    </source>
</evidence>
<comment type="catalytic activity">
    <reaction evidence="1 8">
        <text>3-dehydroquinate = 3-dehydroshikimate + H2O</text>
        <dbReference type="Rhea" id="RHEA:21096"/>
        <dbReference type="ChEBI" id="CHEBI:15377"/>
        <dbReference type="ChEBI" id="CHEBI:16630"/>
        <dbReference type="ChEBI" id="CHEBI:32364"/>
        <dbReference type="EC" id="4.2.1.10"/>
    </reaction>
</comment>
<comment type="subunit">
    <text evidence="4 8">Homododecamer.</text>
</comment>
<keyword evidence="13" id="KW-1185">Reference proteome</keyword>
<feature type="active site" description="Proton acceptor" evidence="8 9">
    <location>
        <position position="22"/>
    </location>
</feature>
<evidence type="ECO:0000256" key="5">
    <source>
        <dbReference type="ARBA" id="ARBA00012060"/>
    </source>
</evidence>
<dbReference type="AlphaFoldDB" id="A0A0R3K3E8"/>
<proteinExistence type="inferred from homology"/>
<evidence type="ECO:0000256" key="9">
    <source>
        <dbReference type="PIRSR" id="PIRSR001399-1"/>
    </source>
</evidence>
<feature type="binding site" evidence="8 10">
    <location>
        <position position="110"/>
    </location>
    <ligand>
        <name>substrate</name>
    </ligand>
</feature>
<dbReference type="Gene3D" id="3.40.50.9100">
    <property type="entry name" value="Dehydroquinase, class II"/>
    <property type="match status" value="1"/>
</dbReference>
<comment type="pathway">
    <text evidence="2 8">Metabolic intermediate biosynthesis; chorismate biosynthesis; chorismate from D-erythrose 4-phosphate and phosphoenolpyruvate: step 3/7.</text>
</comment>
<sequence length="142" mass="16037">MRLLIINGPNLNMLGIREAEVYGNISYEELSKFIYEFANLNGVEVKIFHSNIEGEIINEIHNSFGKFDGIIINPGAYTHYSYAIHDAIKSVNIPTIEVHLSNIYSREEYRRKSVIAPSCVGQITGLGKYSYILAIAYFTKGE</sequence>
<evidence type="ECO:0000313" key="12">
    <source>
        <dbReference type="EMBL" id="KRQ86847.1"/>
    </source>
</evidence>
<dbReference type="Pfam" id="PF01220">
    <property type="entry name" value="DHquinase_II"/>
    <property type="match status" value="1"/>
</dbReference>
<dbReference type="UniPathway" id="UPA00053">
    <property type="reaction ID" value="UER00086"/>
</dbReference>
<evidence type="ECO:0000256" key="10">
    <source>
        <dbReference type="PIRSR" id="PIRSR001399-2"/>
    </source>
</evidence>
<dbReference type="NCBIfam" id="TIGR01088">
    <property type="entry name" value="aroQ"/>
    <property type="match status" value="1"/>
</dbReference>
<dbReference type="SUPFAM" id="SSF52304">
    <property type="entry name" value="Type II 3-dehydroquinate dehydratase"/>
    <property type="match status" value="1"/>
</dbReference>
<dbReference type="EMBL" id="LKHP01000006">
    <property type="protein sequence ID" value="KRQ86847.1"/>
    <property type="molecule type" value="Genomic_DNA"/>
</dbReference>
<feature type="binding site" evidence="8 10">
    <location>
        <position position="73"/>
    </location>
    <ligand>
        <name>substrate</name>
    </ligand>
</feature>
<dbReference type="RefSeq" id="WP_057978394.1">
    <property type="nucleotide sequence ID" value="NZ_LKHP01000006.1"/>
</dbReference>
<dbReference type="GO" id="GO:0003855">
    <property type="term" value="F:3-dehydroquinate dehydratase activity"/>
    <property type="evidence" value="ECO:0007669"/>
    <property type="project" value="UniProtKB-UniRule"/>
</dbReference>
<dbReference type="STRING" id="908809.ABG79_01338"/>
<dbReference type="GO" id="GO:0019631">
    <property type="term" value="P:quinate catabolic process"/>
    <property type="evidence" value="ECO:0007669"/>
    <property type="project" value="TreeGrafter"/>
</dbReference>
<dbReference type="PIRSF" id="PIRSF001399">
    <property type="entry name" value="DHquinase_II"/>
    <property type="match status" value="1"/>
</dbReference>
<evidence type="ECO:0000256" key="3">
    <source>
        <dbReference type="ARBA" id="ARBA00011037"/>
    </source>
</evidence>
<dbReference type="GO" id="GO:0009423">
    <property type="term" value="P:chorismate biosynthetic process"/>
    <property type="evidence" value="ECO:0007669"/>
    <property type="project" value="UniProtKB-UniRule"/>
</dbReference>
<dbReference type="NCBIfam" id="NF003807">
    <property type="entry name" value="PRK05395.1-4"/>
    <property type="match status" value="1"/>
</dbReference>
<dbReference type="InterPro" id="IPR018509">
    <property type="entry name" value="DHquinase_II_CS"/>
</dbReference>
<reference evidence="12 13" key="1">
    <citation type="submission" date="2015-09" db="EMBL/GenBank/DDBJ databases">
        <title>Draft genome sequence of a Caloramator mitchellensis, a moderate thermophile from the Great Artesian Basin of Australia.</title>
        <authorList>
            <person name="Patel B.K."/>
        </authorList>
    </citation>
    <scope>NUCLEOTIDE SEQUENCE [LARGE SCALE GENOMIC DNA]</scope>
    <source>
        <strain evidence="12 13">VF08</strain>
    </source>
</reference>
<dbReference type="CDD" id="cd00466">
    <property type="entry name" value="DHQase_II"/>
    <property type="match status" value="1"/>
</dbReference>